<dbReference type="Proteomes" id="UP001211173">
    <property type="component" value="Unassembled WGS sequence"/>
</dbReference>
<gene>
    <name evidence="2" type="ORF">GKE90_07475</name>
    <name evidence="1" type="ORF">PNE06_04135</name>
</gene>
<dbReference type="EMBL" id="WKPO01000008">
    <property type="protein sequence ID" value="MSB48540.1"/>
    <property type="molecule type" value="Genomic_DNA"/>
</dbReference>
<dbReference type="Proteomes" id="UP000429811">
    <property type="component" value="Unassembled WGS sequence"/>
</dbReference>
<name>A0A6I2RG35_FLAPL</name>
<accession>A0A6I2RG35</accession>
<proteinExistence type="predicted"/>
<dbReference type="RefSeq" id="WP_131971112.1">
    <property type="nucleotide sequence ID" value="NZ_BAABXT010000001.1"/>
</dbReference>
<dbReference type="EMBL" id="JAQLWV010000004">
    <property type="protein sequence ID" value="MDB7932256.1"/>
    <property type="molecule type" value="Genomic_DNA"/>
</dbReference>
<reference evidence="2 3" key="1">
    <citation type="journal article" date="2019" name="Nat. Med.">
        <title>A library of human gut bacterial isolates paired with longitudinal multiomics data enables mechanistic microbiome research.</title>
        <authorList>
            <person name="Poyet M."/>
            <person name="Groussin M."/>
            <person name="Gibbons S.M."/>
            <person name="Avila-Pacheco J."/>
            <person name="Jiang X."/>
            <person name="Kearney S.M."/>
            <person name="Perrotta A.R."/>
            <person name="Berdy B."/>
            <person name="Zhao S."/>
            <person name="Lieberman T.D."/>
            <person name="Swanson P.K."/>
            <person name="Smith M."/>
            <person name="Roesemann S."/>
            <person name="Alexander J.E."/>
            <person name="Rich S.A."/>
            <person name="Livny J."/>
            <person name="Vlamakis H."/>
            <person name="Clish C."/>
            <person name="Bullock K."/>
            <person name="Deik A."/>
            <person name="Scott J."/>
            <person name="Pierce K.A."/>
            <person name="Xavier R.J."/>
            <person name="Alm E.J."/>
        </authorList>
    </citation>
    <scope>NUCLEOTIDE SEQUENCE [LARGE SCALE GENOMIC DNA]</scope>
    <source>
        <strain evidence="2 3">BIOML-A5</strain>
    </source>
</reference>
<evidence type="ECO:0000313" key="2">
    <source>
        <dbReference type="EMBL" id="MSB48540.1"/>
    </source>
</evidence>
<evidence type="ECO:0000313" key="1">
    <source>
        <dbReference type="EMBL" id="MDB7932256.1"/>
    </source>
</evidence>
<sequence length="76" mass="8444">MKDYHAGDICTYPHGAGNRSFAVVEPVRILNDPRGAAEIRFLEVLVDDTGNGTFTYLHKTGKTMNASLRYMKKVSP</sequence>
<comment type="caution">
    <text evidence="2">The sequence shown here is derived from an EMBL/GenBank/DDBJ whole genome shotgun (WGS) entry which is preliminary data.</text>
</comment>
<evidence type="ECO:0000313" key="3">
    <source>
        <dbReference type="Proteomes" id="UP000429811"/>
    </source>
</evidence>
<reference evidence="1" key="2">
    <citation type="submission" date="2023-01" db="EMBL/GenBank/DDBJ databases">
        <title>Human gut microbiome strain richness.</title>
        <authorList>
            <person name="Chen-Liaw A."/>
        </authorList>
    </citation>
    <scope>NUCLEOTIDE SEQUENCE</scope>
    <source>
        <strain evidence="1">1001287st1_F4_1001285I_161205</strain>
    </source>
</reference>
<protein>
    <submittedName>
        <fullName evidence="2">Uncharacterized protein</fullName>
    </submittedName>
</protein>
<dbReference type="AlphaFoldDB" id="A0A6I2RG35"/>
<organism evidence="2 3">
    <name type="scientific">Flavonifractor plautii</name>
    <name type="common">Fusobacterium plautii</name>
    <dbReference type="NCBI Taxonomy" id="292800"/>
    <lineage>
        <taxon>Bacteria</taxon>
        <taxon>Bacillati</taxon>
        <taxon>Bacillota</taxon>
        <taxon>Clostridia</taxon>
        <taxon>Eubacteriales</taxon>
        <taxon>Oscillospiraceae</taxon>
        <taxon>Flavonifractor</taxon>
    </lineage>
</organism>